<evidence type="ECO:0000313" key="2">
    <source>
        <dbReference type="Proteomes" id="UP001556040"/>
    </source>
</evidence>
<reference evidence="1 2" key="1">
    <citation type="journal article" date="1979" name="Int. J. Syst. Evol. Microbiol.">
        <title>Bacillus globisporus subsp. marinus subsp. nov.</title>
        <authorList>
            <person name="Liu H."/>
        </authorList>
    </citation>
    <scope>NUCLEOTIDE SEQUENCE [LARGE SCALE GENOMIC DNA]</scope>
    <source>
        <strain evidence="1 2">DSM 1297</strain>
    </source>
</reference>
<organism evidence="1 2">
    <name type="scientific">Jeotgalibacillus marinus</name>
    <dbReference type="NCBI Taxonomy" id="86667"/>
    <lineage>
        <taxon>Bacteria</taxon>
        <taxon>Bacillati</taxon>
        <taxon>Bacillota</taxon>
        <taxon>Bacilli</taxon>
        <taxon>Bacillales</taxon>
        <taxon>Caryophanaceae</taxon>
        <taxon>Jeotgalibacillus</taxon>
    </lineage>
</organism>
<evidence type="ECO:0000313" key="1">
    <source>
        <dbReference type="EMBL" id="MEW9500766.1"/>
    </source>
</evidence>
<gene>
    <name evidence="1" type="ORF">AB1471_03000</name>
</gene>
<evidence type="ECO:0008006" key="3">
    <source>
        <dbReference type="Google" id="ProtNLM"/>
    </source>
</evidence>
<keyword evidence="2" id="KW-1185">Reference proteome</keyword>
<protein>
    <recommendedName>
        <fullName evidence="3">DUF1657 domain-containing protein</fullName>
    </recommendedName>
</protein>
<dbReference type="RefSeq" id="WP_367778091.1">
    <property type="nucleotide sequence ID" value="NZ_JBFMIA010000001.1"/>
</dbReference>
<comment type="caution">
    <text evidence="1">The sequence shown here is derived from an EMBL/GenBank/DDBJ whole genome shotgun (WGS) entry which is preliminary data.</text>
</comment>
<dbReference type="Proteomes" id="UP001556040">
    <property type="component" value="Unassembled WGS sequence"/>
</dbReference>
<dbReference type="EMBL" id="JBFMIA010000001">
    <property type="protein sequence ID" value="MEW9500766.1"/>
    <property type="molecule type" value="Genomic_DNA"/>
</dbReference>
<accession>A0ABV3Q0Y9</accession>
<proteinExistence type="predicted"/>
<name>A0ABV3Q0Y9_9BACL</name>
<sequence>MKITDVRICLLNLKKVESGLSSLSLNKADIVAKKKLQSAMLEVCEVIDDVKERLKELEHPQR</sequence>